<evidence type="ECO:0000313" key="1">
    <source>
        <dbReference type="EMBL" id="CAF4370291.1"/>
    </source>
</evidence>
<sequence length="138" mass="14941">KRDTPSSLSNLHHQTANASTNTPIHENLCLSPFLISPMANKAASTELGAISTALRLASAPSSSSSSSLTVTINSANLPSKINKTSSNITPQDASSFNFLLRSEINQESVLSVEKKTLTETSSLSIDKYKWVRQNFRFL</sequence>
<accession>A0A820M8J1</accession>
<gene>
    <name evidence="1" type="ORF">UJA718_LOCUS17045</name>
</gene>
<name>A0A820M8J1_9BILA</name>
<protein>
    <submittedName>
        <fullName evidence="1">Uncharacterized protein</fullName>
    </submittedName>
</protein>
<feature type="non-terminal residue" evidence="1">
    <location>
        <position position="1"/>
    </location>
</feature>
<reference evidence="1" key="1">
    <citation type="submission" date="2021-02" db="EMBL/GenBank/DDBJ databases">
        <authorList>
            <person name="Nowell W R."/>
        </authorList>
    </citation>
    <scope>NUCLEOTIDE SEQUENCE</scope>
</reference>
<organism evidence="1 2">
    <name type="scientific">Rotaria socialis</name>
    <dbReference type="NCBI Taxonomy" id="392032"/>
    <lineage>
        <taxon>Eukaryota</taxon>
        <taxon>Metazoa</taxon>
        <taxon>Spiralia</taxon>
        <taxon>Gnathifera</taxon>
        <taxon>Rotifera</taxon>
        <taxon>Eurotatoria</taxon>
        <taxon>Bdelloidea</taxon>
        <taxon>Philodinida</taxon>
        <taxon>Philodinidae</taxon>
        <taxon>Rotaria</taxon>
    </lineage>
</organism>
<proteinExistence type="predicted"/>
<evidence type="ECO:0000313" key="2">
    <source>
        <dbReference type="Proteomes" id="UP000663873"/>
    </source>
</evidence>
<keyword evidence="2" id="KW-1185">Reference proteome</keyword>
<dbReference type="AlphaFoldDB" id="A0A820M8J1"/>
<dbReference type="Proteomes" id="UP000663873">
    <property type="component" value="Unassembled WGS sequence"/>
</dbReference>
<dbReference type="EMBL" id="CAJOBP010002716">
    <property type="protein sequence ID" value="CAF4370291.1"/>
    <property type="molecule type" value="Genomic_DNA"/>
</dbReference>
<comment type="caution">
    <text evidence="1">The sequence shown here is derived from an EMBL/GenBank/DDBJ whole genome shotgun (WGS) entry which is preliminary data.</text>
</comment>